<dbReference type="SUPFAM" id="SSF54373">
    <property type="entry name" value="FAD-linked reductases, C-terminal domain"/>
    <property type="match status" value="1"/>
</dbReference>
<dbReference type="SUPFAM" id="SSF51905">
    <property type="entry name" value="FAD/NAD(P)-binding domain"/>
    <property type="match status" value="1"/>
</dbReference>
<sequence length="640" mass="70286">MGFFLMVLCQLIVIKVNMASASENVSSNRCKILIIGAGMAGLSAASHLVKNGVTDFKILEAKNRIGGRIVSINTGNHKVELGANWIHGVLGNPMYEIAMANGLIDIVHVPKPHKVVAATEDGKQIPFQVLQEIYEAYVCFLRRCEEYFLCHYQPPTGINSVGEHISLETALYLEGSSNDEERNLRQLIFDCLLKRETCITGCHSMNEIDLLELGSYTELQGGNIVLPSGYSSILEPVSRQIPQGNICKRRVVTTIQWHYAGEYRSADITSPGGDSGIDILANGDPGNDSDDSDRTVTGEQPRRPSEASSRGGSSEKEFQSAVSEDEKNSCLNLNQCEESCGEMLNVNSENKGINTSEGCEGSSASFCQRHQNGSSGSSKSKSVELVPNVEVICEDGSRYYADYVICTFPLGVLKEKASSLFSPSLPQYKLDSINRLLFGTVDKILLEYDRPFLNPDISEVMLLWEADVEAATGDLSETWYRKIYSFSKVSETLLLGWISGQEAEYMETLSHDQVADTCTTILRKFLSDPFVPKPKLCICTSWHTQPYTRGSYTAMAVGASQLDIENLAQPLYSSPQQKKPVLLFAGEHTHSSFYSTVHGAYLTGRSAAQLLLGSDSPQERVLECEGTSDLSSWIQGISLD</sequence>
<organism evidence="11 12">
    <name type="scientific">Zootermopsis nevadensis</name>
    <name type="common">Dampwood termite</name>
    <dbReference type="NCBI Taxonomy" id="136037"/>
    <lineage>
        <taxon>Eukaryota</taxon>
        <taxon>Metazoa</taxon>
        <taxon>Ecdysozoa</taxon>
        <taxon>Arthropoda</taxon>
        <taxon>Hexapoda</taxon>
        <taxon>Insecta</taxon>
        <taxon>Pterygota</taxon>
        <taxon>Neoptera</taxon>
        <taxon>Polyneoptera</taxon>
        <taxon>Dictyoptera</taxon>
        <taxon>Blattodea</taxon>
        <taxon>Blattoidea</taxon>
        <taxon>Termitoidae</taxon>
        <taxon>Termopsidae</taxon>
        <taxon>Zootermopsis</taxon>
    </lineage>
</organism>
<dbReference type="Proteomes" id="UP000027135">
    <property type="component" value="Unassembled WGS sequence"/>
</dbReference>
<feature type="compositionally biased region" description="Basic and acidic residues" evidence="8">
    <location>
        <begin position="313"/>
        <end position="323"/>
    </location>
</feature>
<keyword evidence="4" id="KW-0963">Cytoplasm</keyword>
<evidence type="ECO:0000313" key="11">
    <source>
        <dbReference type="EMBL" id="KDR18787.1"/>
    </source>
</evidence>
<evidence type="ECO:0000256" key="4">
    <source>
        <dbReference type="ARBA" id="ARBA00022490"/>
    </source>
</evidence>
<dbReference type="OMA" id="CITGCHS"/>
<proteinExistence type="inferred from homology"/>
<dbReference type="GO" id="GO:0005737">
    <property type="term" value="C:cytoplasm"/>
    <property type="evidence" value="ECO:0007669"/>
    <property type="project" value="UniProtKB-SubCell"/>
</dbReference>
<dbReference type="FunCoup" id="A0A067RHU3">
    <property type="interactions" value="97"/>
</dbReference>
<feature type="domain" description="Amine oxidase" evidence="10">
    <location>
        <begin position="388"/>
        <end position="612"/>
    </location>
</feature>
<dbReference type="InterPro" id="IPR002937">
    <property type="entry name" value="Amino_oxidase"/>
</dbReference>
<protein>
    <submittedName>
        <fullName evidence="11">Peroxisomal N(1)-acetyl-spermine/spermidine oxidase</fullName>
    </submittedName>
</protein>
<evidence type="ECO:0000256" key="9">
    <source>
        <dbReference type="SAM" id="SignalP"/>
    </source>
</evidence>
<evidence type="ECO:0000256" key="2">
    <source>
        <dbReference type="ARBA" id="ARBA00004496"/>
    </source>
</evidence>
<dbReference type="InterPro" id="IPR050281">
    <property type="entry name" value="Flavin_monoamine_oxidase"/>
</dbReference>
<evidence type="ECO:0000256" key="1">
    <source>
        <dbReference type="ARBA" id="ARBA00001974"/>
    </source>
</evidence>
<reference evidence="11 12" key="1">
    <citation type="journal article" date="2014" name="Nat. Commun.">
        <title>Molecular traces of alternative social organization in a termite genome.</title>
        <authorList>
            <person name="Terrapon N."/>
            <person name="Li C."/>
            <person name="Robertson H.M."/>
            <person name="Ji L."/>
            <person name="Meng X."/>
            <person name="Booth W."/>
            <person name="Chen Z."/>
            <person name="Childers C.P."/>
            <person name="Glastad K.M."/>
            <person name="Gokhale K."/>
            <person name="Gowin J."/>
            <person name="Gronenberg W."/>
            <person name="Hermansen R.A."/>
            <person name="Hu H."/>
            <person name="Hunt B.G."/>
            <person name="Huylmans A.K."/>
            <person name="Khalil S.M."/>
            <person name="Mitchell R.D."/>
            <person name="Munoz-Torres M.C."/>
            <person name="Mustard J.A."/>
            <person name="Pan H."/>
            <person name="Reese J.T."/>
            <person name="Scharf M.E."/>
            <person name="Sun F."/>
            <person name="Vogel H."/>
            <person name="Xiao J."/>
            <person name="Yang W."/>
            <person name="Yang Z."/>
            <person name="Yang Z."/>
            <person name="Zhou J."/>
            <person name="Zhu J."/>
            <person name="Brent C.S."/>
            <person name="Elsik C.G."/>
            <person name="Goodisman M.A."/>
            <person name="Liberles D.A."/>
            <person name="Roe R.M."/>
            <person name="Vargo E.L."/>
            <person name="Vilcinskas A."/>
            <person name="Wang J."/>
            <person name="Bornberg-Bauer E."/>
            <person name="Korb J."/>
            <person name="Zhang G."/>
            <person name="Liebig J."/>
        </authorList>
    </citation>
    <scope>NUCLEOTIDE SEQUENCE [LARGE SCALE GENOMIC DNA]</scope>
    <source>
        <tissue evidence="11">Whole organism</tissue>
    </source>
</reference>
<comment type="subcellular location">
    <subcellularLocation>
        <location evidence="2">Cytoplasm</location>
    </subcellularLocation>
</comment>
<dbReference type="Pfam" id="PF01593">
    <property type="entry name" value="Amino_oxidase"/>
    <property type="match status" value="2"/>
</dbReference>
<keyword evidence="9" id="KW-0732">Signal</keyword>
<feature type="signal peptide" evidence="9">
    <location>
        <begin position="1"/>
        <end position="21"/>
    </location>
</feature>
<name>A0A067RHU3_ZOONE</name>
<evidence type="ECO:0000256" key="3">
    <source>
        <dbReference type="ARBA" id="ARBA00005995"/>
    </source>
</evidence>
<dbReference type="STRING" id="136037.A0A067RHU3"/>
<feature type="region of interest" description="Disordered" evidence="8">
    <location>
        <begin position="266"/>
        <end position="323"/>
    </location>
</feature>
<evidence type="ECO:0000256" key="5">
    <source>
        <dbReference type="ARBA" id="ARBA00022630"/>
    </source>
</evidence>
<feature type="compositionally biased region" description="Basic and acidic residues" evidence="8">
    <location>
        <begin position="292"/>
        <end position="305"/>
    </location>
</feature>
<accession>A0A067RHU3</accession>
<dbReference type="PANTHER" id="PTHR10742">
    <property type="entry name" value="FLAVIN MONOAMINE OXIDASE"/>
    <property type="match status" value="1"/>
</dbReference>
<dbReference type="Gene3D" id="3.90.660.10">
    <property type="match status" value="1"/>
</dbReference>
<dbReference type="InParanoid" id="A0A067RHU3"/>
<comment type="similarity">
    <text evidence="3">Belongs to the flavin monoamine oxidase family.</text>
</comment>
<dbReference type="GO" id="GO:0046592">
    <property type="term" value="F:polyamine oxidase activity"/>
    <property type="evidence" value="ECO:0007669"/>
    <property type="project" value="TreeGrafter"/>
</dbReference>
<evidence type="ECO:0000313" key="12">
    <source>
        <dbReference type="Proteomes" id="UP000027135"/>
    </source>
</evidence>
<dbReference type="EMBL" id="KK852672">
    <property type="protein sequence ID" value="KDR18787.1"/>
    <property type="molecule type" value="Genomic_DNA"/>
</dbReference>
<dbReference type="PANTHER" id="PTHR10742:SF405">
    <property type="entry name" value="PEROXISOMAL N(1)-ACETYL-SPERMINE_SPERMIDINE OXIDASE"/>
    <property type="match status" value="1"/>
</dbReference>
<keyword evidence="7" id="KW-0560">Oxidoreductase</keyword>
<dbReference type="Gene3D" id="3.50.50.60">
    <property type="entry name" value="FAD/NAD(P)-binding domain"/>
    <property type="match status" value="1"/>
</dbReference>
<keyword evidence="5" id="KW-0285">Flavoprotein</keyword>
<keyword evidence="12" id="KW-1185">Reference proteome</keyword>
<comment type="cofactor">
    <cofactor evidence="1">
        <name>FAD</name>
        <dbReference type="ChEBI" id="CHEBI:57692"/>
    </cofactor>
</comment>
<dbReference type="eggNOG" id="KOG0685">
    <property type="taxonomic scope" value="Eukaryota"/>
</dbReference>
<gene>
    <name evidence="11" type="ORF">L798_06468</name>
</gene>
<evidence type="ECO:0000256" key="6">
    <source>
        <dbReference type="ARBA" id="ARBA00022827"/>
    </source>
</evidence>
<dbReference type="InterPro" id="IPR036188">
    <property type="entry name" value="FAD/NAD-bd_sf"/>
</dbReference>
<feature type="domain" description="Amine oxidase" evidence="10">
    <location>
        <begin position="39"/>
        <end position="173"/>
    </location>
</feature>
<evidence type="ECO:0000256" key="7">
    <source>
        <dbReference type="ARBA" id="ARBA00023002"/>
    </source>
</evidence>
<keyword evidence="6" id="KW-0274">FAD</keyword>
<evidence type="ECO:0000256" key="8">
    <source>
        <dbReference type="SAM" id="MobiDB-lite"/>
    </source>
</evidence>
<feature type="chain" id="PRO_5001648574" evidence="9">
    <location>
        <begin position="22"/>
        <end position="640"/>
    </location>
</feature>
<dbReference type="AlphaFoldDB" id="A0A067RHU3"/>
<evidence type="ECO:0000259" key="10">
    <source>
        <dbReference type="Pfam" id="PF01593"/>
    </source>
</evidence>